<feature type="domain" description="Ketosynthase family 3 (KS3)" evidence="2">
    <location>
        <begin position="19"/>
        <end position="429"/>
    </location>
</feature>
<dbReference type="SUPFAM" id="SSF50129">
    <property type="entry name" value="GroES-like"/>
    <property type="match status" value="1"/>
</dbReference>
<dbReference type="Gene3D" id="3.40.47.10">
    <property type="match status" value="1"/>
</dbReference>
<dbReference type="Gene3D" id="3.40.50.720">
    <property type="entry name" value="NAD(P)-binding Rossmann-like Domain"/>
    <property type="match status" value="1"/>
</dbReference>
<dbReference type="InterPro" id="IPR014030">
    <property type="entry name" value="Ketoacyl_synth_N"/>
</dbReference>
<dbReference type="PANTHER" id="PTHR43775">
    <property type="entry name" value="FATTY ACID SYNTHASE"/>
    <property type="match status" value="1"/>
</dbReference>
<dbReference type="PROSITE" id="PS52004">
    <property type="entry name" value="KS3_2"/>
    <property type="match status" value="1"/>
</dbReference>
<name>A0AAV1J0J0_9NEOP</name>
<dbReference type="InterPro" id="IPR050091">
    <property type="entry name" value="PKS_NRPS_Biosynth_Enz"/>
</dbReference>
<dbReference type="InterPro" id="IPR014031">
    <property type="entry name" value="Ketoacyl_synth_C"/>
</dbReference>
<dbReference type="Gene3D" id="3.10.129.110">
    <property type="entry name" value="Polyketide synthase dehydratase"/>
    <property type="match status" value="1"/>
</dbReference>
<dbReference type="PROSITE" id="PS52019">
    <property type="entry name" value="PKS_MFAS_DH"/>
    <property type="match status" value="1"/>
</dbReference>
<dbReference type="GO" id="GO:0016491">
    <property type="term" value="F:oxidoreductase activity"/>
    <property type="evidence" value="ECO:0007669"/>
    <property type="project" value="InterPro"/>
</dbReference>
<protein>
    <submittedName>
        <fullName evidence="4">Uncharacterized protein</fullName>
    </submittedName>
</protein>
<dbReference type="EMBL" id="CAVLEF010000002">
    <property type="protein sequence ID" value="CAK1541509.1"/>
    <property type="molecule type" value="Genomic_DNA"/>
</dbReference>
<evidence type="ECO:0000313" key="5">
    <source>
        <dbReference type="Proteomes" id="UP001497472"/>
    </source>
</evidence>
<keyword evidence="5" id="KW-1185">Reference proteome</keyword>
<organism evidence="4 5">
    <name type="scientific">Leptosia nina</name>
    <dbReference type="NCBI Taxonomy" id="320188"/>
    <lineage>
        <taxon>Eukaryota</taxon>
        <taxon>Metazoa</taxon>
        <taxon>Ecdysozoa</taxon>
        <taxon>Arthropoda</taxon>
        <taxon>Hexapoda</taxon>
        <taxon>Insecta</taxon>
        <taxon>Pterygota</taxon>
        <taxon>Neoptera</taxon>
        <taxon>Endopterygota</taxon>
        <taxon>Lepidoptera</taxon>
        <taxon>Glossata</taxon>
        <taxon>Ditrysia</taxon>
        <taxon>Papilionoidea</taxon>
        <taxon>Pieridae</taxon>
        <taxon>Pierinae</taxon>
        <taxon>Leptosia</taxon>
    </lineage>
</organism>
<dbReference type="Pfam" id="PF02801">
    <property type="entry name" value="Ketoacyl-synt_C"/>
    <property type="match status" value="1"/>
</dbReference>
<feature type="active site" description="Proton acceptor; for dehydratase activity" evidence="1">
    <location>
        <position position="909"/>
    </location>
</feature>
<dbReference type="Pfam" id="PF00698">
    <property type="entry name" value="Acyl_transf_1"/>
    <property type="match status" value="1"/>
</dbReference>
<dbReference type="InterPro" id="IPR042104">
    <property type="entry name" value="PKS_dehydratase_sf"/>
</dbReference>
<dbReference type="SUPFAM" id="SSF53474">
    <property type="entry name" value="alpha/beta-Hydrolases"/>
    <property type="match status" value="1"/>
</dbReference>
<dbReference type="InterPro" id="IPR032821">
    <property type="entry name" value="PKS_assoc"/>
</dbReference>
<dbReference type="CDD" id="cd00833">
    <property type="entry name" value="PKS"/>
    <property type="match status" value="1"/>
</dbReference>
<evidence type="ECO:0000313" key="4">
    <source>
        <dbReference type="EMBL" id="CAK1541509.1"/>
    </source>
</evidence>
<dbReference type="InterPro" id="IPR016039">
    <property type="entry name" value="Thiolase-like"/>
</dbReference>
<dbReference type="InterPro" id="IPR001227">
    <property type="entry name" value="Ac_transferase_dom_sf"/>
</dbReference>
<dbReference type="InterPro" id="IPR020843">
    <property type="entry name" value="ER"/>
</dbReference>
<dbReference type="SMART" id="SM00829">
    <property type="entry name" value="PKS_ER"/>
    <property type="match status" value="1"/>
</dbReference>
<dbReference type="InterPro" id="IPR020841">
    <property type="entry name" value="PKS_Beta-ketoAc_synthase_dom"/>
</dbReference>
<dbReference type="SUPFAM" id="SSF51735">
    <property type="entry name" value="NAD(P)-binding Rossmann-fold domains"/>
    <property type="match status" value="1"/>
</dbReference>
<dbReference type="PANTHER" id="PTHR43775:SF23">
    <property type="entry name" value="FATTY ACID SYNTHASE 3"/>
    <property type="match status" value="1"/>
</dbReference>
<dbReference type="InterPro" id="IPR016035">
    <property type="entry name" value="Acyl_Trfase/lysoPLipase"/>
</dbReference>
<dbReference type="SUPFAM" id="SSF52151">
    <property type="entry name" value="FabD/lysophospholipase-like"/>
    <property type="match status" value="1"/>
</dbReference>
<dbReference type="Pfam" id="PF13602">
    <property type="entry name" value="ADH_zinc_N_2"/>
    <property type="match status" value="1"/>
</dbReference>
<dbReference type="SUPFAM" id="SSF53901">
    <property type="entry name" value="Thiolase-like"/>
    <property type="match status" value="2"/>
</dbReference>
<dbReference type="SMART" id="SM00825">
    <property type="entry name" value="PKS_KS"/>
    <property type="match status" value="1"/>
</dbReference>
<sequence length="2310" mass="258272">MAPNPQVKLTSFDDDEVSQEKVVISGMAGLYPQSHNVKEFRDILYNKVNPIQPNNARWKYKHPEVAESTGRLPELEYFDAQFFKVHYRLGNSMDSMSRKILEQAFDAIYDAGINPDQLSGTKVGVYLGTCFSETEKACFYVATSRTGFGIAGCSKSMFANRISYWLNAKGPSMSVDQACCSSNVALELAYQAIRRGEIDSAIVGGTNLCLHPQSTVHYGRIMKLSKDGITKSFDKNSHGCAKSEAINVLFLQKATDAVRVYAEVVYVKSEFCGLTEGKDGPLYSFYREPSSLAEFLKKFYEEANVPPQSIEYVEALGCAMPDVDKAELESLDKVFCNNRDDPLLVGSVMSNLGYVEAASGISAVTKVLLGYENGEIAANLNCDDPIEDIDAIRKGKMQIVIDHKPLKQGYIAVNGLSVTGVNSHILLKGLNKPKASNFNPDINRFKTNIPHLLTISGRQKSAVEKIFDDLKTRPIDPEELALFHNIHQAKISGHLGRGYILLDTNNEKETVVLSEKTDFFDDLKRPLWFVYSGMGSQWAGMGAQLMRIPIFAAAIERCRRVLEPKGIDIVHIITAPDKKIFDNILNSFVGIAAVQIGLTDVLQTIGIVPDKIIGHSVGELGCAYADGCLTAEEMILSAYSRGLVSVQSSFIRGSMAAVGIGYQQVIKLCPPEIEVACHNSSESSTISGPADIMRQFVETLTAKGIFAKEVPCSNIAYHSRYIAEAGPNLLKYLKEVIKTPRARTERWVSTSIPEDRWAQPLAKFSSAEYHTNNLLCPVLFEETSKHIPKDAVLVEIAPHGLLQAILKRSLPHCVNIPLTRRGHQDNVVMVLDAIGKLFMNGYCPKVQELYPKVEFPVSTGTPMLGHLIEWAHMEKWNLPLYVSAHRKTAAACKYVISLHDDEHSYLRGHVIREKKMYPFSAVLVAVWDTLAMSLGLKKKSLSVQFESVRFLAQPILHDTQQLTLSVSLQRGAGKFEVLYNNEKTIVATGFVKAIPKNDNERMYARNTTNSDEKSLNSNDVYKLLCSRDYEYSGEFRSLQSVKISLNQAEVAWKGNWVTFIDGLLQLNTLKRQHTTVSQPDSIRKLIVDIDEHSKIASDIIVADIIDIYDCTRAGGVLIESLSFRDLPLIRNNTSILKSLAFVPHLKLEKTDVLSAGHVYLQIIAENINKGDINSIEIENCGEIAKHLDVDNLHVPGIKFKHNATTLDEIVKRGLPTTADVIFVHNLSTNTKITNLFTELLSNNTFIINVETRPENTIEKQTPYTLICSHNIGDKKIELLKWKAEKFVGGTSAFTVLNQSNLLHMISTLESIPIHQRLLVFASHPPIPKLVDVVKELRKSGRKINLVMLNHKFDEGEVIEDLPKNDLAISVLDHGVWGGYYYLPTKTQHTNSQDAKLQTTVIGDLDSLQWVKIPKTPVSGINVNVHYAGINESDVKRASGVIKFPKNLLGNYYGMDFSGVTDSGTKVMGLINGGAVSSRVVANPNLLWPVPDHWTLEEAATIPLAYCQAFYCLSMKNRFFPGKRVLIHGGSGALGQAAISICLAYNCEVFATVSDIRKKQFLRKLFPQLKEQNIGYSRDNTFGDMVLSQTKGKRCDIVLSCVRGDLKNVSLRSCGSSGIVVDVAQIQNHDDYNFGMNSLTDDRSYKICDFSSIFREENVEIFKLLQAQVSEGIVHGYVRPLTRIVYAPENVPRAFRLVAASQHRGRVLINMQLDKPIKRTRITYSPENYHILISDDDVLVAEVIDRLIDQGVRKVHLITSEQSGLLLYKISKWQNVGVHFHQTVLRNIWNKDNVSKILNSVNKHEIEGIYTIITNDRMFSKIHEFLEDLDLKTREICPLLRFFAIINENSEIGEQVAIKRRNCRHAATLVKLPALRTNENVVAQMSLNSAIEAIEEALLLKETVALAVPSPKKIDFMKDICTWADISLPTTINEHLTLLELGMNLSKTLTLQACLRDYYNLWLTEAEIQNLTVQRIKEEGIKITELEFNDPPGLAAFYSYIDSDELLASTEMTFLSTLTNSSSMRDDEFDADQAFLCIIPGAEGHHKRFQLMCERLKLPALVLQPKTGHDSSLKELASRFAEILLIRTGLKNNFYLLGYESGVIVALEIAAILEDKGLTGTVYCLGGTPKEIQAHFHSKLTDMADDVSLQEAVGRHMVKLMSGQDTWSLDESFKRATTWHERIECCVRDQIGRVTYSAQYTRELIKAAHSRIVQVKKYSNEPKKLRSLLVLMRAELDLPEDVTDSLQDYSLQPVVEYKLAAPLSYAANDLSCAAIINRHLDNELLKAYEDRNICETYLLNADTFMTSATEL</sequence>
<gene>
    <name evidence="4" type="ORF">LNINA_LOCUS1487</name>
</gene>
<dbReference type="Gene3D" id="3.30.70.3290">
    <property type="match status" value="1"/>
</dbReference>
<dbReference type="CDD" id="cd05195">
    <property type="entry name" value="enoyl_red"/>
    <property type="match status" value="1"/>
</dbReference>
<dbReference type="SUPFAM" id="SSF55048">
    <property type="entry name" value="Probable ACP-binding domain of malonyl-CoA ACP transacylase"/>
    <property type="match status" value="1"/>
</dbReference>
<dbReference type="Gene3D" id="3.90.180.10">
    <property type="entry name" value="Medium-chain alcohol dehydrogenases, catalytic domain"/>
    <property type="match status" value="1"/>
</dbReference>
<dbReference type="InterPro" id="IPR029058">
    <property type="entry name" value="AB_hydrolase_fold"/>
</dbReference>
<dbReference type="Gene3D" id="3.40.50.1820">
    <property type="entry name" value="alpha/beta hydrolase"/>
    <property type="match status" value="1"/>
</dbReference>
<accession>A0AAV1J0J0</accession>
<dbReference type="InterPro" id="IPR016036">
    <property type="entry name" value="Malonyl_transacylase_ACP-bd"/>
</dbReference>
<feature type="domain" description="PKS/mFAS DH" evidence="3">
    <location>
        <begin position="878"/>
        <end position="1134"/>
    </location>
</feature>
<feature type="active site" description="Proton donor; for dehydratase activity" evidence="1">
    <location>
        <position position="1061"/>
    </location>
</feature>
<feature type="region of interest" description="C-terminal hotdog fold" evidence="1">
    <location>
        <begin position="1012"/>
        <end position="1134"/>
    </location>
</feature>
<dbReference type="GO" id="GO:0004312">
    <property type="term" value="F:fatty acid synthase activity"/>
    <property type="evidence" value="ECO:0007669"/>
    <property type="project" value="TreeGrafter"/>
</dbReference>
<proteinExistence type="predicted"/>
<evidence type="ECO:0000256" key="1">
    <source>
        <dbReference type="PROSITE-ProRule" id="PRU01363"/>
    </source>
</evidence>
<evidence type="ECO:0000259" key="3">
    <source>
        <dbReference type="PROSITE" id="PS52019"/>
    </source>
</evidence>
<dbReference type="SMART" id="SM00827">
    <property type="entry name" value="PKS_AT"/>
    <property type="match status" value="1"/>
</dbReference>
<dbReference type="Pfam" id="PF16197">
    <property type="entry name" value="KAsynt_C_assoc"/>
    <property type="match status" value="1"/>
</dbReference>
<dbReference type="Gene3D" id="3.40.366.10">
    <property type="entry name" value="Malonyl-Coenzyme A Acyl Carrier Protein, domain 2"/>
    <property type="match status" value="1"/>
</dbReference>
<dbReference type="Pfam" id="PF00109">
    <property type="entry name" value="ketoacyl-synt"/>
    <property type="match status" value="1"/>
</dbReference>
<comment type="caution">
    <text evidence="4">The sequence shown here is derived from an EMBL/GenBank/DDBJ whole genome shotgun (WGS) entry which is preliminary data.</text>
</comment>
<dbReference type="InterPro" id="IPR011032">
    <property type="entry name" value="GroES-like_sf"/>
</dbReference>
<dbReference type="InterPro" id="IPR014043">
    <property type="entry name" value="Acyl_transferase_dom"/>
</dbReference>
<dbReference type="InterPro" id="IPR049900">
    <property type="entry name" value="PKS_mFAS_DH"/>
</dbReference>
<dbReference type="InterPro" id="IPR036291">
    <property type="entry name" value="NAD(P)-bd_dom_sf"/>
</dbReference>
<dbReference type="Proteomes" id="UP001497472">
    <property type="component" value="Unassembled WGS sequence"/>
</dbReference>
<feature type="region of interest" description="N-terminal hotdog fold" evidence="1">
    <location>
        <begin position="878"/>
        <end position="998"/>
    </location>
</feature>
<reference evidence="4 5" key="1">
    <citation type="submission" date="2023-11" db="EMBL/GenBank/DDBJ databases">
        <authorList>
            <person name="Okamura Y."/>
        </authorList>
    </citation>
    <scope>NUCLEOTIDE SEQUENCE [LARGE SCALE GENOMIC DNA]</scope>
</reference>
<dbReference type="GO" id="GO:0006633">
    <property type="term" value="P:fatty acid biosynthetic process"/>
    <property type="evidence" value="ECO:0007669"/>
    <property type="project" value="TreeGrafter"/>
</dbReference>
<evidence type="ECO:0000259" key="2">
    <source>
        <dbReference type="PROSITE" id="PS52004"/>
    </source>
</evidence>